<evidence type="ECO:0000256" key="4">
    <source>
        <dbReference type="ARBA" id="ARBA00022777"/>
    </source>
</evidence>
<protein>
    <recommendedName>
        <fullName evidence="9">Protein kinase domain-containing protein</fullName>
    </recommendedName>
</protein>
<feature type="domain" description="Protein kinase" evidence="9">
    <location>
        <begin position="969"/>
        <end position="1437"/>
    </location>
</feature>
<dbReference type="PROSITE" id="PS00107">
    <property type="entry name" value="PROTEIN_KINASE_ATP"/>
    <property type="match status" value="1"/>
</dbReference>
<keyword evidence="8" id="KW-1133">Transmembrane helix</keyword>
<evidence type="ECO:0000313" key="11">
    <source>
        <dbReference type="Proteomes" id="UP001165080"/>
    </source>
</evidence>
<proteinExistence type="predicted"/>
<evidence type="ECO:0000256" key="7">
    <source>
        <dbReference type="SAM" id="MobiDB-lite"/>
    </source>
</evidence>
<dbReference type="GO" id="GO:0004674">
    <property type="term" value="F:protein serine/threonine kinase activity"/>
    <property type="evidence" value="ECO:0007669"/>
    <property type="project" value="UniProtKB-KW"/>
</dbReference>
<dbReference type="PROSITE" id="PS00108">
    <property type="entry name" value="PROTEIN_KINASE_ST"/>
    <property type="match status" value="1"/>
</dbReference>
<evidence type="ECO:0000256" key="2">
    <source>
        <dbReference type="ARBA" id="ARBA00022679"/>
    </source>
</evidence>
<keyword evidence="5 6" id="KW-0067">ATP-binding</keyword>
<keyword evidence="8" id="KW-0812">Transmembrane</keyword>
<feature type="compositionally biased region" description="Gly residues" evidence="7">
    <location>
        <begin position="1460"/>
        <end position="1474"/>
    </location>
</feature>
<feature type="compositionally biased region" description="Gly residues" evidence="7">
    <location>
        <begin position="907"/>
        <end position="916"/>
    </location>
</feature>
<dbReference type="GO" id="GO:0005524">
    <property type="term" value="F:ATP binding"/>
    <property type="evidence" value="ECO:0007669"/>
    <property type="project" value="UniProtKB-UniRule"/>
</dbReference>
<keyword evidence="1" id="KW-0723">Serine/threonine-protein kinase</keyword>
<keyword evidence="4" id="KW-0418">Kinase</keyword>
<feature type="compositionally biased region" description="Pro residues" evidence="7">
    <location>
        <begin position="1250"/>
        <end position="1263"/>
    </location>
</feature>
<dbReference type="PANTHER" id="PTHR44329:SF214">
    <property type="entry name" value="PROTEIN KINASE DOMAIN-CONTAINING PROTEIN"/>
    <property type="match status" value="1"/>
</dbReference>
<evidence type="ECO:0000256" key="5">
    <source>
        <dbReference type="ARBA" id="ARBA00022840"/>
    </source>
</evidence>
<feature type="region of interest" description="Disordered" evidence="7">
    <location>
        <begin position="1446"/>
        <end position="1475"/>
    </location>
</feature>
<dbReference type="EMBL" id="BRXU01000014">
    <property type="protein sequence ID" value="GLC56027.1"/>
    <property type="molecule type" value="Genomic_DNA"/>
</dbReference>
<dbReference type="PANTHER" id="PTHR44329">
    <property type="entry name" value="SERINE/THREONINE-PROTEIN KINASE TNNI3K-RELATED"/>
    <property type="match status" value="1"/>
</dbReference>
<evidence type="ECO:0000256" key="8">
    <source>
        <dbReference type="SAM" id="Phobius"/>
    </source>
</evidence>
<keyword evidence="11" id="KW-1185">Reference proteome</keyword>
<dbReference type="Proteomes" id="UP001165080">
    <property type="component" value="Unassembled WGS sequence"/>
</dbReference>
<dbReference type="InterPro" id="IPR000719">
    <property type="entry name" value="Prot_kinase_dom"/>
</dbReference>
<dbReference type="Pfam" id="PF07714">
    <property type="entry name" value="PK_Tyr_Ser-Thr"/>
    <property type="match status" value="2"/>
</dbReference>
<reference evidence="10 11" key="1">
    <citation type="journal article" date="2023" name="Commun. Biol.">
        <title>Reorganization of the ancestral sex-determining regions during the evolution of trioecy in Pleodorina starrii.</title>
        <authorList>
            <person name="Takahashi K."/>
            <person name="Suzuki S."/>
            <person name="Kawai-Toyooka H."/>
            <person name="Yamamoto K."/>
            <person name="Hamaji T."/>
            <person name="Ootsuki R."/>
            <person name="Yamaguchi H."/>
            <person name="Kawachi M."/>
            <person name="Higashiyama T."/>
            <person name="Nozaki H."/>
        </authorList>
    </citation>
    <scope>NUCLEOTIDE SEQUENCE [LARGE SCALE GENOMIC DNA]</scope>
    <source>
        <strain evidence="10 11">NIES-4479</strain>
    </source>
</reference>
<dbReference type="InterPro" id="IPR051681">
    <property type="entry name" value="Ser/Thr_Kinases-Pseudokinases"/>
</dbReference>
<evidence type="ECO:0000256" key="3">
    <source>
        <dbReference type="ARBA" id="ARBA00022741"/>
    </source>
</evidence>
<evidence type="ECO:0000256" key="1">
    <source>
        <dbReference type="ARBA" id="ARBA00022527"/>
    </source>
</evidence>
<feature type="region of interest" description="Disordered" evidence="7">
    <location>
        <begin position="1075"/>
        <end position="1096"/>
    </location>
</feature>
<keyword evidence="3 6" id="KW-0547">Nucleotide-binding</keyword>
<sequence length="1669" mass="171175">MRRVCVTFVVGSSSFLGGATSGMKAAIDGQPCMVQADCSRARPRWRLVLVLLLLCFAPAWVRADDPDVSASTPEELRAALLSGATGVVIAANMVFNSTNWPDPPVTISKPVIIYSLFRHKLDFCGSDGAAARVLINVTASGSLLLRKVFLRNFLPSRPQNLSGLGPVPAVLSSGGQVTFRLVVFHFLPAVTWAFSAPPADSFWAGEGRAALSSVYSGAGLQLQQPALYLVKFTSAAGSPARYAMDTCYSPMDLASCYGDDAEDTTLVYCLYTLADSLVNPAVRNIRVFHDIGMDRTAYSRLKPILVTRPKSYAACPGSRPSINMQRISGAVAIRAAVEFRGLRFKGSLPTNFTSWPAELPLLLSVFDVDGAGVVSLYDTVVDVPDLGRTVEVLRSLPGNDSAADPTRPHLQPAVDAWPSQEVLARAAAMAAAPVGGGVIYDAWHPDGGADGGAGDGWPGLMVRQWVLERNTWQQYAAAGALNAYEALNSPSAGAWRFERVFVRQADNANERALCFGAALEQGAVMAGGVPRVADEVQLRAALARGARYVQVVADIKLTAANWPGGDAALVLDEGIIEVRGCHPLYGQRFVVDLSDLKAVVRAKGALMLQGDLRLGGLGWRDVQPGQLLSVASGTSDVSPLGAFALAANGAGSLELEGVEADGLYDPAGAFRPTDLLAVLHLNHMTPQIRARNASLRSDERGVSLGFWRMLQSQLTGLWVFTDTEITWAPAAAAAAASGGGGGGGGGDRAPLAAIVVPCVVVGVLLLAAVPIGLSYRRARERRRRRRRCGDELGLQAPSKLAAAAAAGQQQQQLTPPPQHPCGDDSKSASAAAAAAVSMAEALAAVQSSGGDGTTDSDAAAALAAVLEAANKIMTSNANSNASASGCTRTDVSGVAAALGQRGRSDKGGGGGGGGGGRQDHGQGHALARVEAADSRGKGPLGEINAAKRELMAGRHVPSNHTGAALVDDLVLQAVLGEGSYGRVYRALWRGTTVAVKVILLPAHMSGRERHERMAVMEAAISSSLSHPNIVQTYTYGVEGAKGRRTALRMAGSVAHSALPEASTSQLDAAAAAAAGGRAGPSANGARREANGGSDAELGECGGDIVAWEIRLVQEYCDLGSLRDKLNDRAFFRPAPAPAGAGSPPSPSSPRLAGAGAGSPLPSAEVIAEEPQGEAEAGAEVPEVPEASGAGEAAEGGEESGERREAADAAVPEATAALPPRWDVRSGSGAAAAAVEGGSGGGSGGERSSWAPPPPPPSPPPPPALVVDLPAVLDTAIDVARALAHLHACRVVHADLKPRNVLLKGSTTDPRGFVAKVADFGLSMRLNPDETHVSNAFHGTLAYMAPETLLHGHVSRASDVYSFGILLYELYTGDTAFRGVPKALIGHAITKENLRPVFPPALGAPFEYQLLACRCWESNPEIRPEFDFILEDLKRMRLRLCASAPSCGSIGPSSGPTAAAAGGGGAGGGGAGGGLPEPAAGRLWGLPVLSSQRMSQQGARFAAAAAQGPNYHLRPGFGPGYTDGDHSLSASNSVTMSSISALTSPHNATSTYSAATAGGGLPGGGGGGGVAAAGACSGYGHGGYGGYGHGQGQGHFPGGYGGYGQGNGGVGVAGGRVERLAGVARHFIADGHGSGGPPSRIRTAPYPACLGTTPAEVVDEEEAAAAVQSL</sequence>
<organism evidence="10 11">
    <name type="scientific">Pleodorina starrii</name>
    <dbReference type="NCBI Taxonomy" id="330485"/>
    <lineage>
        <taxon>Eukaryota</taxon>
        <taxon>Viridiplantae</taxon>
        <taxon>Chlorophyta</taxon>
        <taxon>core chlorophytes</taxon>
        <taxon>Chlorophyceae</taxon>
        <taxon>CS clade</taxon>
        <taxon>Chlamydomonadales</taxon>
        <taxon>Volvocaceae</taxon>
        <taxon>Pleodorina</taxon>
    </lineage>
</organism>
<feature type="transmembrane region" description="Helical" evidence="8">
    <location>
        <begin position="751"/>
        <end position="775"/>
    </location>
</feature>
<keyword evidence="2" id="KW-0808">Transferase</keyword>
<dbReference type="InterPro" id="IPR008271">
    <property type="entry name" value="Ser/Thr_kinase_AS"/>
</dbReference>
<feature type="compositionally biased region" description="Low complexity" evidence="7">
    <location>
        <begin position="1446"/>
        <end position="1459"/>
    </location>
</feature>
<evidence type="ECO:0000256" key="6">
    <source>
        <dbReference type="PROSITE-ProRule" id="PRU10141"/>
    </source>
</evidence>
<dbReference type="SUPFAM" id="SSF56112">
    <property type="entry name" value="Protein kinase-like (PK-like)"/>
    <property type="match status" value="1"/>
</dbReference>
<feature type="compositionally biased region" description="Low complexity" evidence="7">
    <location>
        <begin position="1135"/>
        <end position="1163"/>
    </location>
</feature>
<dbReference type="InterPro" id="IPR017441">
    <property type="entry name" value="Protein_kinase_ATP_BS"/>
</dbReference>
<dbReference type="Gene3D" id="1.10.510.10">
    <property type="entry name" value="Transferase(Phosphotransferase) domain 1"/>
    <property type="match status" value="1"/>
</dbReference>
<keyword evidence="8" id="KW-0472">Membrane</keyword>
<dbReference type="InterPro" id="IPR011009">
    <property type="entry name" value="Kinase-like_dom_sf"/>
</dbReference>
<feature type="compositionally biased region" description="Low complexity" evidence="7">
    <location>
        <begin position="1075"/>
        <end position="1084"/>
    </location>
</feature>
<evidence type="ECO:0000259" key="9">
    <source>
        <dbReference type="PROSITE" id="PS50011"/>
    </source>
</evidence>
<feature type="compositionally biased region" description="Low complexity" evidence="7">
    <location>
        <begin position="1207"/>
        <end position="1235"/>
    </location>
</feature>
<evidence type="ECO:0000313" key="10">
    <source>
        <dbReference type="EMBL" id="GLC56027.1"/>
    </source>
</evidence>
<dbReference type="SMART" id="SM00220">
    <property type="entry name" value="S_TKc"/>
    <property type="match status" value="1"/>
</dbReference>
<feature type="region of interest" description="Disordered" evidence="7">
    <location>
        <begin position="897"/>
        <end position="940"/>
    </location>
</feature>
<dbReference type="Gene3D" id="3.30.200.20">
    <property type="entry name" value="Phosphorylase Kinase, domain 1"/>
    <property type="match status" value="1"/>
</dbReference>
<dbReference type="PROSITE" id="PS50011">
    <property type="entry name" value="PROTEIN_KINASE_DOM"/>
    <property type="match status" value="1"/>
</dbReference>
<name>A0A9W6BPS8_9CHLO</name>
<feature type="compositionally biased region" description="Low complexity" evidence="7">
    <location>
        <begin position="1173"/>
        <end position="1192"/>
    </location>
</feature>
<feature type="binding site" evidence="6">
    <location>
        <position position="996"/>
    </location>
    <ligand>
        <name>ATP</name>
        <dbReference type="ChEBI" id="CHEBI:30616"/>
    </ligand>
</feature>
<feature type="region of interest" description="Disordered" evidence="7">
    <location>
        <begin position="804"/>
        <end position="829"/>
    </location>
</feature>
<dbReference type="InterPro" id="IPR001245">
    <property type="entry name" value="Ser-Thr/Tyr_kinase_cat_dom"/>
</dbReference>
<comment type="caution">
    <text evidence="10">The sequence shown here is derived from an EMBL/GenBank/DDBJ whole genome shotgun (WGS) entry which is preliminary data.</text>
</comment>
<accession>A0A9W6BPS8</accession>
<gene>
    <name evidence="10" type="primary">PLEST002969</name>
    <name evidence="10" type="ORF">PLESTB_001056700</name>
</gene>
<feature type="region of interest" description="Disordered" evidence="7">
    <location>
        <begin position="1135"/>
        <end position="1264"/>
    </location>
</feature>
<feature type="compositionally biased region" description="Low complexity" evidence="7">
    <location>
        <begin position="804"/>
        <end position="813"/>
    </location>
</feature>